<evidence type="ECO:0000256" key="1">
    <source>
        <dbReference type="SAM" id="MobiDB-lite"/>
    </source>
</evidence>
<name>A0ABR6BY01_9PSEU</name>
<sequence length="128" mass="13205">MTVAGTGVGAEVCNGTARNRLPWASAICAPNSSVDNEHMITSAVEQAAIISGICARRTSTPMRMTEAVPRGPEVLAAWPRFVAATARGSCCDNGWKSKPALVISGPNRSAAAMPTSCPAARRRAPSPA</sequence>
<reference evidence="2 3" key="1">
    <citation type="submission" date="2020-08" db="EMBL/GenBank/DDBJ databases">
        <title>Genomic Encyclopedia of Archaeal and Bacterial Type Strains, Phase II (KMG-II): from individual species to whole genera.</title>
        <authorList>
            <person name="Goeker M."/>
        </authorList>
    </citation>
    <scope>NUCLEOTIDE SEQUENCE [LARGE SCALE GENOMIC DNA]</scope>
    <source>
        <strain evidence="2 3">DSM 43850</strain>
    </source>
</reference>
<protein>
    <submittedName>
        <fullName evidence="2">Uncharacterized protein</fullName>
    </submittedName>
</protein>
<proteinExistence type="predicted"/>
<dbReference type="Proteomes" id="UP000517916">
    <property type="component" value="Unassembled WGS sequence"/>
</dbReference>
<evidence type="ECO:0000313" key="2">
    <source>
        <dbReference type="EMBL" id="MBA8931801.1"/>
    </source>
</evidence>
<keyword evidence="3" id="KW-1185">Reference proteome</keyword>
<gene>
    <name evidence="2" type="ORF">BC739_009060</name>
</gene>
<dbReference type="EMBL" id="JACJID010000010">
    <property type="protein sequence ID" value="MBA8931801.1"/>
    <property type="molecule type" value="Genomic_DNA"/>
</dbReference>
<accession>A0ABR6BY01</accession>
<organism evidence="2 3">
    <name type="scientific">Kutzneria viridogrisea</name>
    <dbReference type="NCBI Taxonomy" id="47990"/>
    <lineage>
        <taxon>Bacteria</taxon>
        <taxon>Bacillati</taxon>
        <taxon>Actinomycetota</taxon>
        <taxon>Actinomycetes</taxon>
        <taxon>Pseudonocardiales</taxon>
        <taxon>Pseudonocardiaceae</taxon>
        <taxon>Kutzneria</taxon>
    </lineage>
</organism>
<feature type="region of interest" description="Disordered" evidence="1">
    <location>
        <begin position="107"/>
        <end position="128"/>
    </location>
</feature>
<evidence type="ECO:0000313" key="3">
    <source>
        <dbReference type="Proteomes" id="UP000517916"/>
    </source>
</evidence>
<comment type="caution">
    <text evidence="2">The sequence shown here is derived from an EMBL/GenBank/DDBJ whole genome shotgun (WGS) entry which is preliminary data.</text>
</comment>